<evidence type="ECO:0000256" key="8">
    <source>
        <dbReference type="ARBA" id="ARBA00023004"/>
    </source>
</evidence>
<evidence type="ECO:0000256" key="15">
    <source>
        <dbReference type="PROSITE-ProRule" id="PRU10144"/>
    </source>
</evidence>
<evidence type="ECO:0000256" key="12">
    <source>
        <dbReference type="ARBA" id="ARBA00023170"/>
    </source>
</evidence>
<keyword evidence="10 16" id="KW-0798">TonB box</keyword>
<evidence type="ECO:0000256" key="5">
    <source>
        <dbReference type="ARBA" id="ARBA00022496"/>
    </source>
</evidence>
<evidence type="ECO:0000256" key="11">
    <source>
        <dbReference type="ARBA" id="ARBA00023136"/>
    </source>
</evidence>
<protein>
    <submittedName>
        <fullName evidence="21">TonB-dependent siderophore receptor</fullName>
    </submittedName>
</protein>
<dbReference type="CDD" id="cd01347">
    <property type="entry name" value="ligand_gated_channel"/>
    <property type="match status" value="1"/>
</dbReference>
<keyword evidence="13 14" id="KW-0998">Cell outer membrane</keyword>
<dbReference type="PROSITE" id="PS01156">
    <property type="entry name" value="TONB_DEPENDENT_REC_2"/>
    <property type="match status" value="1"/>
</dbReference>
<feature type="compositionally biased region" description="Polar residues" evidence="17">
    <location>
        <begin position="95"/>
        <end position="109"/>
    </location>
</feature>
<dbReference type="InterPro" id="IPR058134">
    <property type="entry name" value="PirA/FepA/PfeA"/>
</dbReference>
<evidence type="ECO:0000256" key="1">
    <source>
        <dbReference type="ARBA" id="ARBA00004571"/>
    </source>
</evidence>
<dbReference type="PANTHER" id="PTHR30069">
    <property type="entry name" value="TONB-DEPENDENT OUTER MEMBRANE RECEPTOR"/>
    <property type="match status" value="1"/>
</dbReference>
<dbReference type="InterPro" id="IPR039426">
    <property type="entry name" value="TonB-dep_rcpt-like"/>
</dbReference>
<keyword evidence="8" id="KW-0408">Iron</keyword>
<evidence type="ECO:0000256" key="4">
    <source>
        <dbReference type="ARBA" id="ARBA00022452"/>
    </source>
</evidence>
<dbReference type="AlphaFoldDB" id="A0A5N4WV55"/>
<dbReference type="InterPro" id="IPR010105">
    <property type="entry name" value="TonB_sidphr_rcpt"/>
</dbReference>
<evidence type="ECO:0000256" key="17">
    <source>
        <dbReference type="SAM" id="MobiDB-lite"/>
    </source>
</evidence>
<dbReference type="Gene3D" id="2.40.170.20">
    <property type="entry name" value="TonB-dependent receptor, beta-barrel domain"/>
    <property type="match status" value="1"/>
</dbReference>
<dbReference type="InterPro" id="IPR037066">
    <property type="entry name" value="Plug_dom_sf"/>
</dbReference>
<feature type="signal peptide" evidence="18">
    <location>
        <begin position="1"/>
        <end position="24"/>
    </location>
</feature>
<evidence type="ECO:0000259" key="19">
    <source>
        <dbReference type="Pfam" id="PF00593"/>
    </source>
</evidence>
<evidence type="ECO:0000256" key="9">
    <source>
        <dbReference type="ARBA" id="ARBA00023065"/>
    </source>
</evidence>
<gene>
    <name evidence="21" type="ORF">F4W09_01095</name>
</gene>
<feature type="region of interest" description="Disordered" evidence="17">
    <location>
        <begin position="94"/>
        <end position="113"/>
    </location>
</feature>
<accession>A0A5N4WV55</accession>
<dbReference type="SUPFAM" id="SSF56935">
    <property type="entry name" value="Porins"/>
    <property type="match status" value="1"/>
</dbReference>
<evidence type="ECO:0000313" key="21">
    <source>
        <dbReference type="EMBL" id="KAB1859749.1"/>
    </source>
</evidence>
<dbReference type="Gene3D" id="2.170.130.10">
    <property type="entry name" value="TonB-dependent receptor, plug domain"/>
    <property type="match status" value="1"/>
</dbReference>
<keyword evidence="3 14" id="KW-0813">Transport</keyword>
<feature type="domain" description="TonB-dependent receptor plug" evidence="20">
    <location>
        <begin position="66"/>
        <end position="179"/>
    </location>
</feature>
<evidence type="ECO:0000259" key="20">
    <source>
        <dbReference type="Pfam" id="PF07715"/>
    </source>
</evidence>
<keyword evidence="5" id="KW-0410">Iron transport</keyword>
<evidence type="ECO:0000313" key="22">
    <source>
        <dbReference type="Proteomes" id="UP000325788"/>
    </source>
</evidence>
<dbReference type="PANTHER" id="PTHR30069:SF8">
    <property type="entry name" value="TONB-DEPENDENT SIDEROPHORE RECEPTOR PROTEIN"/>
    <property type="match status" value="1"/>
</dbReference>
<dbReference type="GO" id="GO:0009279">
    <property type="term" value="C:cell outer membrane"/>
    <property type="evidence" value="ECO:0007669"/>
    <property type="project" value="UniProtKB-SubCell"/>
</dbReference>
<feature type="domain" description="TonB-dependent receptor-like beta-barrel" evidence="19">
    <location>
        <begin position="278"/>
        <end position="712"/>
    </location>
</feature>
<evidence type="ECO:0000256" key="2">
    <source>
        <dbReference type="ARBA" id="ARBA00009810"/>
    </source>
</evidence>
<keyword evidence="4 14" id="KW-1134">Transmembrane beta strand</keyword>
<dbReference type="Proteomes" id="UP000325788">
    <property type="component" value="Unassembled WGS sequence"/>
</dbReference>
<keyword evidence="7 18" id="KW-0732">Signal</keyword>
<name>A0A5N4WV55_9GAMM</name>
<evidence type="ECO:0000256" key="7">
    <source>
        <dbReference type="ARBA" id="ARBA00022729"/>
    </source>
</evidence>
<comment type="similarity">
    <text evidence="2 14 16">Belongs to the TonB-dependent receptor family.</text>
</comment>
<reference evidence="21 22" key="1">
    <citation type="submission" date="2019-09" db="EMBL/GenBank/DDBJ databases">
        <title>Draft genome sequence of Acinetobacter tandoii W4-4-4 isolated from environmental water sample.</title>
        <authorList>
            <person name="Wee S.K."/>
            <person name="Yan B."/>
            <person name="Mustaffa S.B."/>
            <person name="Yap E.P.H."/>
        </authorList>
    </citation>
    <scope>NUCLEOTIDE SEQUENCE [LARGE SCALE GENOMIC DNA]</scope>
    <source>
        <strain evidence="21 22">W4-4-4</strain>
    </source>
</reference>
<evidence type="ECO:0000256" key="6">
    <source>
        <dbReference type="ARBA" id="ARBA00022692"/>
    </source>
</evidence>
<feature type="chain" id="PRO_5024296938" evidence="18">
    <location>
        <begin position="25"/>
        <end position="742"/>
    </location>
</feature>
<keyword evidence="11 14" id="KW-0472">Membrane</keyword>
<dbReference type="GO" id="GO:0015344">
    <property type="term" value="F:siderophore uptake transmembrane transporter activity"/>
    <property type="evidence" value="ECO:0007669"/>
    <property type="project" value="TreeGrafter"/>
</dbReference>
<proteinExistence type="inferred from homology"/>
<dbReference type="RefSeq" id="WP_151503738.1">
    <property type="nucleotide sequence ID" value="NZ_VXLD01000001.1"/>
</dbReference>
<keyword evidence="9" id="KW-0406">Ion transport</keyword>
<dbReference type="GO" id="GO:0038023">
    <property type="term" value="F:signaling receptor activity"/>
    <property type="evidence" value="ECO:0007669"/>
    <property type="project" value="InterPro"/>
</dbReference>
<evidence type="ECO:0000256" key="16">
    <source>
        <dbReference type="RuleBase" id="RU003357"/>
    </source>
</evidence>
<comment type="caution">
    <text evidence="21">The sequence shown here is derived from an EMBL/GenBank/DDBJ whole genome shotgun (WGS) entry which is preliminary data.</text>
</comment>
<feature type="short sequence motif" description="TonB C-terminal box" evidence="15">
    <location>
        <begin position="725"/>
        <end position="742"/>
    </location>
</feature>
<keyword evidence="12 21" id="KW-0675">Receptor</keyword>
<dbReference type="NCBIfam" id="NF010051">
    <property type="entry name" value="PRK13528.1"/>
    <property type="match status" value="1"/>
</dbReference>
<sequence>MNRRIVQSALALSILSVISVMSNAEDLQTEQQTSSTAQITTQQTDPTKLEKIVLTAEEQVKQSLGASIITEEDLDKLPVVNDISEYVRRMPGVNLTGNSATGQRGNNRQIDIRGMGPENTLILIDGKPVNSRNSVRYGWRGERDTRGDSNWVPADAIESIEVLRGPAAARYGSGAMGGVVNIKTKKVTNEVHGSVELYTNQPEDSKEGATNRVGFNLSGPIVKDVLSYRLYGNYNQTDADAPDINPLTASGTRAAGREGVENQDIAGRLAWQVNDQQTLLLDIATGRQGNEYTGDIQNSNFDAAGTGGSFSNADYVRGLLGQETNTMYRDSYALTHEGKWDWGDTKLIAQYDKTKNKRIPESLAGGPEGSPNSFNKKTSTLETLRFNAETNIPLEIVVPQVLTVGAEWVEDDFKDPSSTVQTDASGLINLSADRESMQSRIASAYIEDNFKVTDSTDLVLGVRFDDHDKSGSNWSPSLNITQKLGDYFTLKGGIAKAYKAPNMYQTSEGYLLYTRGNGCPIKATQISQCYLIGNADLKPETSINKELGVQFEKDMVNASLTWFRNDYENKITAGETVLATSTAGHNILQWENVPEALIQGLEGSVTLSFDNASWTNNVTYMMDSENKKTGNPLSIVPNYTINSIFNYNVTDAMDVNFVYTQYGRQKPRQYAESNTENGAMNVTAVKSYGIAGINAGYKFTDQISGRLGVSNLFDEKLLRDNSVNQTYNEPGRAYYASLKYEF</sequence>
<dbReference type="Pfam" id="PF00593">
    <property type="entry name" value="TonB_dep_Rec_b-barrel"/>
    <property type="match status" value="1"/>
</dbReference>
<evidence type="ECO:0000256" key="3">
    <source>
        <dbReference type="ARBA" id="ARBA00022448"/>
    </source>
</evidence>
<dbReference type="InterPro" id="IPR010917">
    <property type="entry name" value="TonB_rcpt_CS"/>
</dbReference>
<dbReference type="EMBL" id="VXLD01000001">
    <property type="protein sequence ID" value="KAB1859749.1"/>
    <property type="molecule type" value="Genomic_DNA"/>
</dbReference>
<dbReference type="Pfam" id="PF07715">
    <property type="entry name" value="Plug"/>
    <property type="match status" value="1"/>
</dbReference>
<evidence type="ECO:0000256" key="14">
    <source>
        <dbReference type="PROSITE-ProRule" id="PRU01360"/>
    </source>
</evidence>
<evidence type="ECO:0000256" key="13">
    <source>
        <dbReference type="ARBA" id="ARBA00023237"/>
    </source>
</evidence>
<dbReference type="PROSITE" id="PS52016">
    <property type="entry name" value="TONB_DEPENDENT_REC_3"/>
    <property type="match status" value="1"/>
</dbReference>
<dbReference type="GO" id="GO:0044718">
    <property type="term" value="P:siderophore transmembrane transport"/>
    <property type="evidence" value="ECO:0007669"/>
    <property type="project" value="TreeGrafter"/>
</dbReference>
<dbReference type="InterPro" id="IPR000531">
    <property type="entry name" value="Beta-barrel_TonB"/>
</dbReference>
<evidence type="ECO:0000256" key="18">
    <source>
        <dbReference type="SAM" id="SignalP"/>
    </source>
</evidence>
<dbReference type="NCBIfam" id="NF010048">
    <property type="entry name" value="PRK13524.1"/>
    <property type="match status" value="1"/>
</dbReference>
<comment type="subcellular location">
    <subcellularLocation>
        <location evidence="1 14">Cell outer membrane</location>
        <topology evidence="1 14">Multi-pass membrane protein</topology>
    </subcellularLocation>
</comment>
<dbReference type="InterPro" id="IPR012910">
    <property type="entry name" value="Plug_dom"/>
</dbReference>
<evidence type="ECO:0000256" key="10">
    <source>
        <dbReference type="ARBA" id="ARBA00023077"/>
    </source>
</evidence>
<dbReference type="NCBIfam" id="TIGR01783">
    <property type="entry name" value="TonB-siderophor"/>
    <property type="match status" value="1"/>
</dbReference>
<organism evidence="21 22">
    <name type="scientific">Acinetobacter tandoii</name>
    <dbReference type="NCBI Taxonomy" id="202954"/>
    <lineage>
        <taxon>Bacteria</taxon>
        <taxon>Pseudomonadati</taxon>
        <taxon>Pseudomonadota</taxon>
        <taxon>Gammaproteobacteria</taxon>
        <taxon>Moraxellales</taxon>
        <taxon>Moraxellaceae</taxon>
        <taxon>Acinetobacter</taxon>
    </lineage>
</organism>
<keyword evidence="6 14" id="KW-0812">Transmembrane</keyword>
<dbReference type="InterPro" id="IPR036942">
    <property type="entry name" value="Beta-barrel_TonB_sf"/>
</dbReference>